<feature type="domain" description="Lipoyl-binding" evidence="11">
    <location>
        <begin position="86"/>
        <end position="162"/>
    </location>
</feature>
<dbReference type="InterPro" id="IPR000089">
    <property type="entry name" value="Biotin_lipoyl"/>
</dbReference>
<dbReference type="STRING" id="1075417.SAMN05421823_10162"/>
<dbReference type="Gene3D" id="2.40.50.100">
    <property type="match status" value="1"/>
</dbReference>
<name>A0A1G8WFF7_9BACT</name>
<dbReference type="NCBIfam" id="TIGR00531">
    <property type="entry name" value="BCCP"/>
    <property type="match status" value="1"/>
</dbReference>
<accession>A0A1G8WFF7</accession>
<dbReference type="PROSITE" id="PS50968">
    <property type="entry name" value="BIOTINYL_LIPOYL"/>
    <property type="match status" value="1"/>
</dbReference>
<dbReference type="InterPro" id="IPR001249">
    <property type="entry name" value="AcCoA_biotinCC"/>
</dbReference>
<evidence type="ECO:0000313" key="12">
    <source>
        <dbReference type="EMBL" id="SDJ76817.1"/>
    </source>
</evidence>
<dbReference type="Proteomes" id="UP000198510">
    <property type="component" value="Unassembled WGS sequence"/>
</dbReference>
<evidence type="ECO:0000256" key="5">
    <source>
        <dbReference type="ARBA" id="ARBA00022832"/>
    </source>
</evidence>
<keyword evidence="6 9" id="KW-0443">Lipid metabolism</keyword>
<evidence type="ECO:0000256" key="6">
    <source>
        <dbReference type="ARBA" id="ARBA00023098"/>
    </source>
</evidence>
<dbReference type="GO" id="GO:0009317">
    <property type="term" value="C:acetyl-CoA carboxylase complex"/>
    <property type="evidence" value="ECO:0007669"/>
    <property type="project" value="InterPro"/>
</dbReference>
<proteinExistence type="predicted"/>
<dbReference type="Pfam" id="PF00364">
    <property type="entry name" value="Biotin_lipoyl"/>
    <property type="match status" value="1"/>
</dbReference>
<dbReference type="UniPathway" id="UPA00094"/>
<dbReference type="PRINTS" id="PR01071">
    <property type="entry name" value="ACOABIOTINCC"/>
</dbReference>
<evidence type="ECO:0000313" key="13">
    <source>
        <dbReference type="Proteomes" id="UP000198510"/>
    </source>
</evidence>
<dbReference type="OrthoDB" id="9811735at2"/>
<keyword evidence="8 9" id="KW-0092">Biotin</keyword>
<dbReference type="PROSITE" id="PS00188">
    <property type="entry name" value="BIOTIN"/>
    <property type="match status" value="1"/>
</dbReference>
<dbReference type="SUPFAM" id="SSF51230">
    <property type="entry name" value="Single hybrid motif"/>
    <property type="match status" value="1"/>
</dbReference>
<keyword evidence="7 9" id="KW-0275">Fatty acid biosynthesis</keyword>
<dbReference type="PANTHER" id="PTHR45266:SF3">
    <property type="entry name" value="OXALOACETATE DECARBOXYLASE ALPHA CHAIN"/>
    <property type="match status" value="1"/>
</dbReference>
<evidence type="ECO:0000256" key="9">
    <source>
        <dbReference type="RuleBase" id="RU364072"/>
    </source>
</evidence>
<dbReference type="InterPro" id="IPR050709">
    <property type="entry name" value="Biotin_Carboxyl_Carrier/Decarb"/>
</dbReference>
<keyword evidence="5 9" id="KW-0276">Fatty acid metabolism</keyword>
<evidence type="ECO:0000256" key="1">
    <source>
        <dbReference type="ARBA" id="ARBA00003761"/>
    </source>
</evidence>
<dbReference type="AlphaFoldDB" id="A0A1G8WFF7"/>
<dbReference type="GO" id="GO:0003989">
    <property type="term" value="F:acetyl-CoA carboxylase activity"/>
    <property type="evidence" value="ECO:0007669"/>
    <property type="project" value="InterPro"/>
</dbReference>
<dbReference type="CDD" id="cd06850">
    <property type="entry name" value="biotinyl_domain"/>
    <property type="match status" value="1"/>
</dbReference>
<dbReference type="GO" id="GO:0006633">
    <property type="term" value="P:fatty acid biosynthetic process"/>
    <property type="evidence" value="ECO:0007669"/>
    <property type="project" value="UniProtKB-UniPathway"/>
</dbReference>
<sequence length="164" mass="17123">MKAKEIQDLISFIAQSGLDEVNIETEQFKLSVKKNVQPVVVSAAPVQAAPVASAAPAAASAPAAPATPATPSPAAAASEKPAASNHITVRSPMIGTFYRSTSPDSAPFVNVGDEIKPGQALCIVEAMKLFNEIESEVSGRIVKVLVENATPVEYDQPLFLVEPI</sequence>
<evidence type="ECO:0000256" key="2">
    <source>
        <dbReference type="ARBA" id="ARBA00005194"/>
    </source>
</evidence>
<organism evidence="12 13">
    <name type="scientific">Catalinimonas alkaloidigena</name>
    <dbReference type="NCBI Taxonomy" id="1075417"/>
    <lineage>
        <taxon>Bacteria</taxon>
        <taxon>Pseudomonadati</taxon>
        <taxon>Bacteroidota</taxon>
        <taxon>Cytophagia</taxon>
        <taxon>Cytophagales</taxon>
        <taxon>Catalimonadaceae</taxon>
        <taxon>Catalinimonas</taxon>
    </lineage>
</organism>
<dbReference type="InterPro" id="IPR011053">
    <property type="entry name" value="Single_hybrid_motif"/>
</dbReference>
<reference evidence="12 13" key="1">
    <citation type="submission" date="2016-10" db="EMBL/GenBank/DDBJ databases">
        <authorList>
            <person name="de Groot N.N."/>
        </authorList>
    </citation>
    <scope>NUCLEOTIDE SEQUENCE [LARGE SCALE GENOMIC DNA]</scope>
    <source>
        <strain evidence="12 13">DSM 25186</strain>
    </source>
</reference>
<feature type="region of interest" description="Disordered" evidence="10">
    <location>
        <begin position="62"/>
        <end position="83"/>
    </location>
</feature>
<evidence type="ECO:0000256" key="10">
    <source>
        <dbReference type="SAM" id="MobiDB-lite"/>
    </source>
</evidence>
<keyword evidence="4 9" id="KW-0444">Lipid biosynthesis</keyword>
<evidence type="ECO:0000256" key="7">
    <source>
        <dbReference type="ARBA" id="ARBA00023160"/>
    </source>
</evidence>
<comment type="pathway">
    <text evidence="2 9">Lipid metabolism; fatty acid biosynthesis.</text>
</comment>
<keyword evidence="13" id="KW-1185">Reference proteome</keyword>
<protein>
    <recommendedName>
        <fullName evidence="3 9">Biotin carboxyl carrier protein of acetyl-CoA carboxylase</fullName>
    </recommendedName>
</protein>
<dbReference type="RefSeq" id="WP_089677774.1">
    <property type="nucleotide sequence ID" value="NZ_FNFO01000001.1"/>
</dbReference>
<dbReference type="InterPro" id="IPR001882">
    <property type="entry name" value="Biotin_BS"/>
</dbReference>
<dbReference type="EMBL" id="FNFO01000001">
    <property type="protein sequence ID" value="SDJ76817.1"/>
    <property type="molecule type" value="Genomic_DNA"/>
</dbReference>
<dbReference type="PANTHER" id="PTHR45266">
    <property type="entry name" value="OXALOACETATE DECARBOXYLASE ALPHA CHAIN"/>
    <property type="match status" value="1"/>
</dbReference>
<evidence type="ECO:0000256" key="3">
    <source>
        <dbReference type="ARBA" id="ARBA00017562"/>
    </source>
</evidence>
<evidence type="ECO:0000259" key="11">
    <source>
        <dbReference type="PROSITE" id="PS50968"/>
    </source>
</evidence>
<evidence type="ECO:0000256" key="4">
    <source>
        <dbReference type="ARBA" id="ARBA00022516"/>
    </source>
</evidence>
<gene>
    <name evidence="12" type="ORF">SAMN05421823_10162</name>
</gene>
<comment type="function">
    <text evidence="1 9">This protein is a component of the acetyl coenzyme A carboxylase complex; first, biotin carboxylase catalyzes the carboxylation of the carrier protein and then the transcarboxylase transfers the carboxyl group to form malonyl-CoA.</text>
</comment>
<evidence type="ECO:0000256" key="8">
    <source>
        <dbReference type="ARBA" id="ARBA00023267"/>
    </source>
</evidence>